<evidence type="ECO:0000313" key="10">
    <source>
        <dbReference type="EMBL" id="SES63412.1"/>
    </source>
</evidence>
<evidence type="ECO:0000256" key="3">
    <source>
        <dbReference type="ARBA" id="ARBA00022475"/>
    </source>
</evidence>
<name>A0A1H9Y4W7_9FIRM</name>
<dbReference type="AlphaFoldDB" id="A0A1H9Y4W7"/>
<dbReference type="InterPro" id="IPR010627">
    <property type="entry name" value="Prepilin_pept_A24_N"/>
</dbReference>
<sequence length="243" mass="27077">MYNLFLFLLGTCIGSFLNVCIYRIPEGQSIIYPPSSCPNCKKRIPILYLIPVIGYFLTKGSCFNCGEKISPIYPLIELLGGILALITFNFSTSWIEGIIYYNLFMVLVAITVIDLRTMTIPDLFNIYLILAYFPYLLYKGLYSHFLSAILFFTAFFLIAVVSKGGMGGGDIKLAFTLGLYLGIAKGIVAVLLAFFIGGVIGTFLLLKGESRKKAIPFGPYLSLGTIVAYFLGERLIFLYFSFF</sequence>
<feature type="domain" description="Prepilin peptidase A24 N-terminal" evidence="9">
    <location>
        <begin position="8"/>
        <end position="88"/>
    </location>
</feature>
<comment type="similarity">
    <text evidence="2">Belongs to the peptidase A24 family.</text>
</comment>
<keyword evidence="10" id="KW-0489">Methyltransferase</keyword>
<comment type="subcellular location">
    <subcellularLocation>
        <location evidence="1">Cell membrane</location>
        <topology evidence="1">Multi-pass membrane protein</topology>
    </subcellularLocation>
</comment>
<dbReference type="InterPro" id="IPR050882">
    <property type="entry name" value="Prepilin_peptidase/N-MTase"/>
</dbReference>
<evidence type="ECO:0000256" key="1">
    <source>
        <dbReference type="ARBA" id="ARBA00004651"/>
    </source>
</evidence>
<evidence type="ECO:0000259" key="8">
    <source>
        <dbReference type="Pfam" id="PF01478"/>
    </source>
</evidence>
<dbReference type="Pfam" id="PF01478">
    <property type="entry name" value="Peptidase_A24"/>
    <property type="match status" value="1"/>
</dbReference>
<dbReference type="EMBL" id="FOIF01000001">
    <property type="protein sequence ID" value="SES63412.1"/>
    <property type="molecule type" value="Genomic_DNA"/>
</dbReference>
<keyword evidence="4 7" id="KW-0812">Transmembrane</keyword>
<proteinExistence type="inferred from homology"/>
<dbReference type="OrthoDB" id="9789291at2"/>
<gene>
    <name evidence="10" type="ORF">SAMN03080614_1001141</name>
</gene>
<dbReference type="STRING" id="1120990.SAMN03080614_1001141"/>
<evidence type="ECO:0000256" key="4">
    <source>
        <dbReference type="ARBA" id="ARBA00022692"/>
    </source>
</evidence>
<evidence type="ECO:0000259" key="9">
    <source>
        <dbReference type="Pfam" id="PF06750"/>
    </source>
</evidence>
<feature type="transmembrane region" description="Helical" evidence="7">
    <location>
        <begin position="6"/>
        <end position="25"/>
    </location>
</feature>
<dbReference type="Proteomes" id="UP000243819">
    <property type="component" value="Unassembled WGS sequence"/>
</dbReference>
<keyword evidence="5 7" id="KW-1133">Transmembrane helix</keyword>
<keyword evidence="10" id="KW-0808">Transferase</keyword>
<dbReference type="Pfam" id="PF06750">
    <property type="entry name" value="A24_N_bact"/>
    <property type="match status" value="1"/>
</dbReference>
<keyword evidence="6 7" id="KW-0472">Membrane</keyword>
<keyword evidence="11" id="KW-1185">Reference proteome</keyword>
<organism evidence="10 11">
    <name type="scientific">Anaerobranca gottschalkii DSM 13577</name>
    <dbReference type="NCBI Taxonomy" id="1120990"/>
    <lineage>
        <taxon>Bacteria</taxon>
        <taxon>Bacillati</taxon>
        <taxon>Bacillota</taxon>
        <taxon>Clostridia</taxon>
        <taxon>Eubacteriales</taxon>
        <taxon>Proteinivoracaceae</taxon>
        <taxon>Anaerobranca</taxon>
    </lineage>
</organism>
<dbReference type="RefSeq" id="WP_091347894.1">
    <property type="nucleotide sequence ID" value="NZ_FOIF01000001.1"/>
</dbReference>
<evidence type="ECO:0000256" key="7">
    <source>
        <dbReference type="SAM" id="Phobius"/>
    </source>
</evidence>
<dbReference type="GO" id="GO:0006465">
    <property type="term" value="P:signal peptide processing"/>
    <property type="evidence" value="ECO:0007669"/>
    <property type="project" value="TreeGrafter"/>
</dbReference>
<dbReference type="GO" id="GO:0008168">
    <property type="term" value="F:methyltransferase activity"/>
    <property type="evidence" value="ECO:0007669"/>
    <property type="project" value="UniProtKB-KW"/>
</dbReference>
<dbReference type="PANTHER" id="PTHR30487">
    <property type="entry name" value="TYPE 4 PREPILIN-LIKE PROTEINS LEADER PEPTIDE-PROCESSING ENZYME"/>
    <property type="match status" value="1"/>
</dbReference>
<dbReference type="GO" id="GO:0004190">
    <property type="term" value="F:aspartic-type endopeptidase activity"/>
    <property type="evidence" value="ECO:0007669"/>
    <property type="project" value="InterPro"/>
</dbReference>
<keyword evidence="3" id="KW-1003">Cell membrane</keyword>
<feature type="transmembrane region" description="Helical" evidence="7">
    <location>
        <begin position="72"/>
        <end position="91"/>
    </location>
</feature>
<reference evidence="11" key="1">
    <citation type="submission" date="2016-10" db="EMBL/GenBank/DDBJ databases">
        <authorList>
            <person name="Varghese N."/>
            <person name="Submissions S."/>
        </authorList>
    </citation>
    <scope>NUCLEOTIDE SEQUENCE [LARGE SCALE GENOMIC DNA]</scope>
    <source>
        <strain evidence="11">DSM 13577</strain>
    </source>
</reference>
<dbReference type="PANTHER" id="PTHR30487:SF0">
    <property type="entry name" value="PREPILIN LEADER PEPTIDASE_N-METHYLTRANSFERASE-RELATED"/>
    <property type="match status" value="1"/>
</dbReference>
<feature type="transmembrane region" description="Helical" evidence="7">
    <location>
        <begin position="218"/>
        <end position="242"/>
    </location>
</feature>
<feature type="domain" description="Prepilin type IV endopeptidase peptidase" evidence="8">
    <location>
        <begin position="103"/>
        <end position="201"/>
    </location>
</feature>
<dbReference type="GO" id="GO:0032259">
    <property type="term" value="P:methylation"/>
    <property type="evidence" value="ECO:0007669"/>
    <property type="project" value="UniProtKB-KW"/>
</dbReference>
<evidence type="ECO:0000256" key="6">
    <source>
        <dbReference type="ARBA" id="ARBA00023136"/>
    </source>
</evidence>
<protein>
    <submittedName>
        <fullName evidence="10">Leader peptidase (Prepilin peptidase) / N-methyltransferase</fullName>
    </submittedName>
</protein>
<accession>A0A1H9Y4W7</accession>
<dbReference type="GO" id="GO:0005886">
    <property type="term" value="C:plasma membrane"/>
    <property type="evidence" value="ECO:0007669"/>
    <property type="project" value="UniProtKB-SubCell"/>
</dbReference>
<evidence type="ECO:0000313" key="11">
    <source>
        <dbReference type="Proteomes" id="UP000243819"/>
    </source>
</evidence>
<evidence type="ECO:0000256" key="5">
    <source>
        <dbReference type="ARBA" id="ARBA00022989"/>
    </source>
</evidence>
<dbReference type="Gene3D" id="1.20.120.1220">
    <property type="match status" value="1"/>
</dbReference>
<dbReference type="InterPro" id="IPR000045">
    <property type="entry name" value="Prepilin_IV_endopep_pep"/>
</dbReference>
<feature type="transmembrane region" description="Helical" evidence="7">
    <location>
        <begin position="182"/>
        <end position="206"/>
    </location>
</feature>
<evidence type="ECO:0000256" key="2">
    <source>
        <dbReference type="ARBA" id="ARBA00005801"/>
    </source>
</evidence>
<feature type="transmembrane region" description="Helical" evidence="7">
    <location>
        <begin position="145"/>
        <end position="162"/>
    </location>
</feature>
<feature type="transmembrane region" description="Helical" evidence="7">
    <location>
        <begin position="98"/>
        <end position="117"/>
    </location>
</feature>